<dbReference type="AlphaFoldDB" id="A0A2J7ZN74"/>
<evidence type="ECO:0000256" key="4">
    <source>
        <dbReference type="SAM" id="SignalP"/>
    </source>
</evidence>
<proteinExistence type="predicted"/>
<protein>
    <submittedName>
        <fullName evidence="6">Zygote-specific protein 3</fullName>
    </submittedName>
</protein>
<dbReference type="InterPro" id="IPR001202">
    <property type="entry name" value="WW_dom"/>
</dbReference>
<keyword evidence="1" id="KW-0677">Repeat</keyword>
<dbReference type="PROSITE" id="PS50297">
    <property type="entry name" value="ANK_REP_REGION"/>
    <property type="match status" value="1"/>
</dbReference>
<keyword evidence="7" id="KW-1185">Reference proteome</keyword>
<dbReference type="InterPro" id="IPR036020">
    <property type="entry name" value="WW_dom_sf"/>
</dbReference>
<dbReference type="Pfam" id="PF12796">
    <property type="entry name" value="Ank_2"/>
    <property type="match status" value="1"/>
</dbReference>
<dbReference type="PANTHER" id="PTHR24171:SF8">
    <property type="entry name" value="BRCA1-ASSOCIATED RING DOMAIN PROTEIN 1"/>
    <property type="match status" value="1"/>
</dbReference>
<keyword evidence="4" id="KW-0732">Signal</keyword>
<feature type="domain" description="WW" evidence="5">
    <location>
        <begin position="212"/>
        <end position="246"/>
    </location>
</feature>
<dbReference type="Gene3D" id="2.20.70.10">
    <property type="match status" value="2"/>
</dbReference>
<feature type="repeat" description="ANK" evidence="3">
    <location>
        <begin position="94"/>
        <end position="126"/>
    </location>
</feature>
<evidence type="ECO:0000313" key="7">
    <source>
        <dbReference type="Proteomes" id="UP000236333"/>
    </source>
</evidence>
<evidence type="ECO:0000313" key="6">
    <source>
        <dbReference type="EMBL" id="PNH01707.1"/>
    </source>
</evidence>
<gene>
    <name evidence="6" type="ORF">TSOC_012380</name>
</gene>
<evidence type="ECO:0000259" key="5">
    <source>
        <dbReference type="PROSITE" id="PS50020"/>
    </source>
</evidence>
<dbReference type="Gene3D" id="1.25.40.20">
    <property type="entry name" value="Ankyrin repeat-containing domain"/>
    <property type="match status" value="1"/>
</dbReference>
<dbReference type="SUPFAM" id="SSF51045">
    <property type="entry name" value="WW domain"/>
    <property type="match status" value="2"/>
</dbReference>
<dbReference type="SMART" id="SM00248">
    <property type="entry name" value="ANK"/>
    <property type="match status" value="2"/>
</dbReference>
<accession>A0A2J7ZN74</accession>
<sequence>MAVQLLGVCLAVLLTGAATAAKVNVNLTDKLVEQIKKKTFQPFVDELQKKDMDVNQPDSKGRLPLIEAVRVKELKFVDALLQYGSLAKSKDPATGATPLHVAFQQNLPQIAKMLLQYGADPNDKDKAGKMARDFAPSKEVRELILAYDADGPMAFEDAPGTWSKQSKGSSECRRPRIERPGEVPAEMMADIEGNVNVRWHNTKTDEFAWTDPAYHTPWRELTDEATGKTYWFNIESGESVWEMPSDMAWVQVKDEESGQHYYFNRITSDSTWDAPNHLSWVRHDTDL</sequence>
<dbReference type="Proteomes" id="UP000236333">
    <property type="component" value="Unassembled WGS sequence"/>
</dbReference>
<dbReference type="SUPFAM" id="SSF48403">
    <property type="entry name" value="Ankyrin repeat"/>
    <property type="match status" value="1"/>
</dbReference>
<dbReference type="PROSITE" id="PS50020">
    <property type="entry name" value="WW_DOMAIN_2"/>
    <property type="match status" value="2"/>
</dbReference>
<dbReference type="InterPro" id="IPR002110">
    <property type="entry name" value="Ankyrin_rpt"/>
</dbReference>
<dbReference type="OrthoDB" id="187617at2759"/>
<feature type="signal peptide" evidence="4">
    <location>
        <begin position="1"/>
        <end position="20"/>
    </location>
</feature>
<organism evidence="6 7">
    <name type="scientific">Tetrabaena socialis</name>
    <dbReference type="NCBI Taxonomy" id="47790"/>
    <lineage>
        <taxon>Eukaryota</taxon>
        <taxon>Viridiplantae</taxon>
        <taxon>Chlorophyta</taxon>
        <taxon>core chlorophytes</taxon>
        <taxon>Chlorophyceae</taxon>
        <taxon>CS clade</taxon>
        <taxon>Chlamydomonadales</taxon>
        <taxon>Tetrabaenaceae</taxon>
        <taxon>Tetrabaena</taxon>
    </lineage>
</organism>
<dbReference type="PROSITE" id="PS50088">
    <property type="entry name" value="ANK_REPEAT"/>
    <property type="match status" value="1"/>
</dbReference>
<dbReference type="GO" id="GO:0085020">
    <property type="term" value="P:protein K6-linked ubiquitination"/>
    <property type="evidence" value="ECO:0007669"/>
    <property type="project" value="TreeGrafter"/>
</dbReference>
<feature type="chain" id="PRO_5014352470" evidence="4">
    <location>
        <begin position="21"/>
        <end position="287"/>
    </location>
</feature>
<dbReference type="GO" id="GO:0004842">
    <property type="term" value="F:ubiquitin-protein transferase activity"/>
    <property type="evidence" value="ECO:0007669"/>
    <property type="project" value="TreeGrafter"/>
</dbReference>
<dbReference type="Pfam" id="PF00397">
    <property type="entry name" value="WW"/>
    <property type="match status" value="2"/>
</dbReference>
<dbReference type="InterPro" id="IPR036770">
    <property type="entry name" value="Ankyrin_rpt-contain_sf"/>
</dbReference>
<evidence type="ECO:0000256" key="3">
    <source>
        <dbReference type="PROSITE-ProRule" id="PRU00023"/>
    </source>
</evidence>
<comment type="caution">
    <text evidence="6">The sequence shown here is derived from an EMBL/GenBank/DDBJ whole genome shotgun (WGS) entry which is preliminary data.</text>
</comment>
<evidence type="ECO:0000256" key="1">
    <source>
        <dbReference type="ARBA" id="ARBA00022737"/>
    </source>
</evidence>
<dbReference type="SMART" id="SM00456">
    <property type="entry name" value="WW"/>
    <property type="match status" value="2"/>
</dbReference>
<feature type="domain" description="WW" evidence="5">
    <location>
        <begin position="243"/>
        <end position="277"/>
    </location>
</feature>
<name>A0A2J7ZN74_9CHLO</name>
<dbReference type="PANTHER" id="PTHR24171">
    <property type="entry name" value="ANKYRIN REPEAT DOMAIN-CONTAINING PROTEIN 39-RELATED"/>
    <property type="match status" value="1"/>
</dbReference>
<keyword evidence="2 3" id="KW-0040">ANK repeat</keyword>
<reference evidence="6 7" key="1">
    <citation type="journal article" date="2017" name="Mol. Biol. Evol.">
        <title>The 4-celled Tetrabaena socialis nuclear genome reveals the essential components for genetic control of cell number at the origin of multicellularity in the volvocine lineage.</title>
        <authorList>
            <person name="Featherston J."/>
            <person name="Arakaki Y."/>
            <person name="Hanschen E.R."/>
            <person name="Ferris P.J."/>
            <person name="Michod R.E."/>
            <person name="Olson B.J.S.C."/>
            <person name="Nozaki H."/>
            <person name="Durand P.M."/>
        </authorList>
    </citation>
    <scope>NUCLEOTIDE SEQUENCE [LARGE SCALE GENOMIC DNA]</scope>
    <source>
        <strain evidence="6 7">NIES-571</strain>
    </source>
</reference>
<dbReference type="CDD" id="cd00201">
    <property type="entry name" value="WW"/>
    <property type="match status" value="2"/>
</dbReference>
<dbReference type="EMBL" id="PGGS01000812">
    <property type="protein sequence ID" value="PNH01707.1"/>
    <property type="molecule type" value="Genomic_DNA"/>
</dbReference>
<evidence type="ECO:0000256" key="2">
    <source>
        <dbReference type="ARBA" id="ARBA00023043"/>
    </source>
</evidence>